<name>A0AAD2JXP4_9AGAR</name>
<dbReference type="AlphaFoldDB" id="A0AAD2JXP4"/>
<accession>A0AAD2JXP4</accession>
<keyword evidence="2" id="KW-1185">Reference proteome</keyword>
<comment type="caution">
    <text evidence="1">The sequence shown here is derived from an EMBL/GenBank/DDBJ whole genome shotgun (WGS) entry which is preliminary data.</text>
</comment>
<dbReference type="Proteomes" id="UP001295794">
    <property type="component" value="Unassembled WGS sequence"/>
</dbReference>
<reference evidence="1" key="1">
    <citation type="submission" date="2023-11" db="EMBL/GenBank/DDBJ databases">
        <authorList>
            <person name="De Vega J J."/>
            <person name="De Vega J J."/>
        </authorList>
    </citation>
    <scope>NUCLEOTIDE SEQUENCE</scope>
</reference>
<protein>
    <submittedName>
        <fullName evidence="1">Uncharacterized protein</fullName>
    </submittedName>
</protein>
<proteinExistence type="predicted"/>
<sequence length="95" mass="10491">MRCGSTIACSLSPGPAPFFKMTDEEMVTYLKAVEDVVTAWEYQVVEHRGMHSGTLFSSPNHFYSGPAVVTPPPLPTPSIRNHGYTCPVPCLHLWL</sequence>
<feature type="non-terminal residue" evidence="1">
    <location>
        <position position="1"/>
    </location>
</feature>
<dbReference type="EMBL" id="CAVNYO010000130">
    <property type="protein sequence ID" value="CAK5267700.1"/>
    <property type="molecule type" value="Genomic_DNA"/>
</dbReference>
<evidence type="ECO:0000313" key="1">
    <source>
        <dbReference type="EMBL" id="CAK5267700.1"/>
    </source>
</evidence>
<organism evidence="1 2">
    <name type="scientific">Mycena citricolor</name>
    <dbReference type="NCBI Taxonomy" id="2018698"/>
    <lineage>
        <taxon>Eukaryota</taxon>
        <taxon>Fungi</taxon>
        <taxon>Dikarya</taxon>
        <taxon>Basidiomycota</taxon>
        <taxon>Agaricomycotina</taxon>
        <taxon>Agaricomycetes</taxon>
        <taxon>Agaricomycetidae</taxon>
        <taxon>Agaricales</taxon>
        <taxon>Marasmiineae</taxon>
        <taxon>Mycenaceae</taxon>
        <taxon>Mycena</taxon>
    </lineage>
</organism>
<gene>
    <name evidence="1" type="ORF">MYCIT1_LOCUS10427</name>
</gene>
<evidence type="ECO:0000313" key="2">
    <source>
        <dbReference type="Proteomes" id="UP001295794"/>
    </source>
</evidence>